<name>A0A3M7RVN0_BRAPC</name>
<evidence type="ECO:0000313" key="2">
    <source>
        <dbReference type="EMBL" id="RNA27566.1"/>
    </source>
</evidence>
<keyword evidence="1" id="KW-0472">Membrane</keyword>
<keyword evidence="3" id="KW-1185">Reference proteome</keyword>
<feature type="transmembrane region" description="Helical" evidence="1">
    <location>
        <begin position="45"/>
        <end position="65"/>
    </location>
</feature>
<sequence length="132" mass="15224">MPSKPGSQMQPSYRSNEVSIKFSQDFENAINWKTWLPSLFKKQKFVLFVIIAEVIGIDYTILPWVCNDCHKSLSKTCPDKEINGLFYELNVENITEEIEPALVDNFQDNTFHIPQPSSEHILLDFAAISDER</sequence>
<dbReference type="AlphaFoldDB" id="A0A3M7RVN0"/>
<evidence type="ECO:0000256" key="1">
    <source>
        <dbReference type="SAM" id="Phobius"/>
    </source>
</evidence>
<dbReference type="Proteomes" id="UP000276133">
    <property type="component" value="Unassembled WGS sequence"/>
</dbReference>
<proteinExistence type="predicted"/>
<evidence type="ECO:0000313" key="3">
    <source>
        <dbReference type="Proteomes" id="UP000276133"/>
    </source>
</evidence>
<comment type="caution">
    <text evidence="2">The sequence shown here is derived from an EMBL/GenBank/DDBJ whole genome shotgun (WGS) entry which is preliminary data.</text>
</comment>
<organism evidence="2 3">
    <name type="scientific">Brachionus plicatilis</name>
    <name type="common">Marine rotifer</name>
    <name type="synonym">Brachionus muelleri</name>
    <dbReference type="NCBI Taxonomy" id="10195"/>
    <lineage>
        <taxon>Eukaryota</taxon>
        <taxon>Metazoa</taxon>
        <taxon>Spiralia</taxon>
        <taxon>Gnathifera</taxon>
        <taxon>Rotifera</taxon>
        <taxon>Eurotatoria</taxon>
        <taxon>Monogononta</taxon>
        <taxon>Pseudotrocha</taxon>
        <taxon>Ploima</taxon>
        <taxon>Brachionidae</taxon>
        <taxon>Brachionus</taxon>
    </lineage>
</organism>
<dbReference type="EMBL" id="REGN01002530">
    <property type="protein sequence ID" value="RNA27566.1"/>
    <property type="molecule type" value="Genomic_DNA"/>
</dbReference>
<gene>
    <name evidence="2" type="ORF">BpHYR1_031394</name>
</gene>
<reference evidence="2 3" key="1">
    <citation type="journal article" date="2018" name="Sci. Rep.">
        <title>Genomic signatures of local adaptation to the degree of environmental predictability in rotifers.</title>
        <authorList>
            <person name="Franch-Gras L."/>
            <person name="Hahn C."/>
            <person name="Garcia-Roger E.M."/>
            <person name="Carmona M.J."/>
            <person name="Serra M."/>
            <person name="Gomez A."/>
        </authorList>
    </citation>
    <scope>NUCLEOTIDE SEQUENCE [LARGE SCALE GENOMIC DNA]</scope>
    <source>
        <strain evidence="2">HYR1</strain>
    </source>
</reference>
<accession>A0A3M7RVN0</accession>
<keyword evidence="1" id="KW-1133">Transmembrane helix</keyword>
<keyword evidence="1" id="KW-0812">Transmembrane</keyword>
<protein>
    <submittedName>
        <fullName evidence="2">Uncharacterized protein</fullName>
    </submittedName>
</protein>